<evidence type="ECO:0000256" key="1">
    <source>
        <dbReference type="SAM" id="SignalP"/>
    </source>
</evidence>
<evidence type="ECO:0000313" key="3">
    <source>
        <dbReference type="EMBL" id="ROU09056.1"/>
    </source>
</evidence>
<organism evidence="3 4">
    <name type="scientific">Lysobacter enzymogenes</name>
    <dbReference type="NCBI Taxonomy" id="69"/>
    <lineage>
        <taxon>Bacteria</taxon>
        <taxon>Pseudomonadati</taxon>
        <taxon>Pseudomonadota</taxon>
        <taxon>Gammaproteobacteria</taxon>
        <taxon>Lysobacterales</taxon>
        <taxon>Lysobacteraceae</taxon>
        <taxon>Lysobacter</taxon>
    </lineage>
</organism>
<dbReference type="GO" id="GO:0016787">
    <property type="term" value="F:hydrolase activity"/>
    <property type="evidence" value="ECO:0007669"/>
    <property type="project" value="UniProtKB-KW"/>
</dbReference>
<dbReference type="RefSeq" id="WP_123645791.1">
    <property type="nucleotide sequence ID" value="NZ_RCTY01000005.1"/>
</dbReference>
<dbReference type="Pfam" id="PF00561">
    <property type="entry name" value="Abhydrolase_1"/>
    <property type="match status" value="1"/>
</dbReference>
<dbReference type="PRINTS" id="PR00111">
    <property type="entry name" value="ABHYDROLASE"/>
</dbReference>
<evidence type="ECO:0000313" key="4">
    <source>
        <dbReference type="Proteomes" id="UP000275910"/>
    </source>
</evidence>
<feature type="chain" id="PRO_5018291755" evidence="1">
    <location>
        <begin position="24"/>
        <end position="340"/>
    </location>
</feature>
<gene>
    <name evidence="3" type="ORF">D9T17_01695</name>
</gene>
<dbReference type="InterPro" id="IPR006311">
    <property type="entry name" value="TAT_signal"/>
</dbReference>
<keyword evidence="3" id="KW-0378">Hydrolase</keyword>
<keyword evidence="1" id="KW-0732">Signal</keyword>
<dbReference type="Gene3D" id="3.40.50.1820">
    <property type="entry name" value="alpha/beta hydrolase"/>
    <property type="match status" value="1"/>
</dbReference>
<feature type="domain" description="AB hydrolase-1" evidence="2">
    <location>
        <begin position="77"/>
        <end position="303"/>
    </location>
</feature>
<dbReference type="Proteomes" id="UP000275910">
    <property type="component" value="Unassembled WGS sequence"/>
</dbReference>
<reference evidence="3 4" key="1">
    <citation type="submission" date="2018-10" db="EMBL/GenBank/DDBJ databases">
        <title>The genome of Lysobacter enzymogenes OH11.</title>
        <authorList>
            <person name="Liu F."/>
            <person name="Zhao Y."/>
            <person name="Qian G."/>
            <person name="Chen Y."/>
            <person name="Xu H."/>
        </authorList>
    </citation>
    <scope>NUCLEOTIDE SEQUENCE [LARGE SCALE GENOMIC DNA]</scope>
    <source>
        <strain evidence="3 4">OH11</strain>
    </source>
</reference>
<sequence>MNRRTFLLGGSGLLAAGSLGAIARVPGLAVAAADGPNARPDARPDLDAAEFHASRKFARTAFGDIAYVERGEGPAALFLHGFPLNGFQWRGALPRLAPYRRCIAPDWLGLGYTRVAPEQSVDPHAQAAMILALMDTLGIDSADLVANDSGGAIAQLLLTERPERVRTVLLTNCDTEFDNPPPKLLPVIELSKQGRFVDEWLAPWWQDKALARSPQGFGGMCYADPAHPDDDAIDMYFGPLLSTQRRKALTHAYAMGLERNVLEGIGARLGRSRAPARVLWGMADDIFDTARAQPLADAFGQSRGLRKLEGYKLFWPEERPDVIAEEAQKLWAAWAPQRVR</sequence>
<proteinExistence type="predicted"/>
<feature type="signal peptide" evidence="1">
    <location>
        <begin position="1"/>
        <end position="23"/>
    </location>
</feature>
<protein>
    <submittedName>
        <fullName evidence="3">Alpha/beta fold hydrolase</fullName>
    </submittedName>
</protein>
<name>A0A3N2RNW6_LYSEN</name>
<dbReference type="InterPro" id="IPR029058">
    <property type="entry name" value="AB_hydrolase_fold"/>
</dbReference>
<dbReference type="PROSITE" id="PS51318">
    <property type="entry name" value="TAT"/>
    <property type="match status" value="1"/>
</dbReference>
<dbReference type="PANTHER" id="PTHR46438:SF11">
    <property type="entry name" value="LIPASE-RELATED"/>
    <property type="match status" value="1"/>
</dbReference>
<dbReference type="AlphaFoldDB" id="A0A3N2RNW6"/>
<dbReference type="PANTHER" id="PTHR46438">
    <property type="entry name" value="ALPHA/BETA-HYDROLASES SUPERFAMILY PROTEIN"/>
    <property type="match status" value="1"/>
</dbReference>
<comment type="caution">
    <text evidence="3">The sequence shown here is derived from an EMBL/GenBank/DDBJ whole genome shotgun (WGS) entry which is preliminary data.</text>
</comment>
<accession>A0A3N2RNW6</accession>
<dbReference type="InterPro" id="IPR000073">
    <property type="entry name" value="AB_hydrolase_1"/>
</dbReference>
<dbReference type="EMBL" id="RCTY01000005">
    <property type="protein sequence ID" value="ROU09056.1"/>
    <property type="molecule type" value="Genomic_DNA"/>
</dbReference>
<evidence type="ECO:0000259" key="2">
    <source>
        <dbReference type="Pfam" id="PF00561"/>
    </source>
</evidence>
<dbReference type="SUPFAM" id="SSF53474">
    <property type="entry name" value="alpha/beta-Hydrolases"/>
    <property type="match status" value="1"/>
</dbReference>